<proteinExistence type="predicted"/>
<dbReference type="STRING" id="1838286.Verru16b_00939"/>
<evidence type="ECO:0000313" key="4">
    <source>
        <dbReference type="EMBL" id="AOS43881.1"/>
    </source>
</evidence>
<evidence type="ECO:0000256" key="1">
    <source>
        <dbReference type="PROSITE-ProRule" id="PRU00169"/>
    </source>
</evidence>
<dbReference type="GO" id="GO:0000156">
    <property type="term" value="F:phosphorelay response regulator activity"/>
    <property type="evidence" value="ECO:0007669"/>
    <property type="project" value="InterPro"/>
</dbReference>
<organism evidence="4 5">
    <name type="scientific">Lacunisphaera limnophila</name>
    <dbReference type="NCBI Taxonomy" id="1838286"/>
    <lineage>
        <taxon>Bacteria</taxon>
        <taxon>Pseudomonadati</taxon>
        <taxon>Verrucomicrobiota</taxon>
        <taxon>Opitutia</taxon>
        <taxon>Opitutales</taxon>
        <taxon>Opitutaceae</taxon>
        <taxon>Lacunisphaera</taxon>
    </lineage>
</organism>
<dbReference type="InterPro" id="IPR046947">
    <property type="entry name" value="LytR-like"/>
</dbReference>
<dbReference type="Pfam" id="PF00072">
    <property type="entry name" value="Response_reg"/>
    <property type="match status" value="1"/>
</dbReference>
<protein>
    <submittedName>
        <fullName evidence="4">Sensory transduction protein LytR</fullName>
    </submittedName>
</protein>
<dbReference type="InterPro" id="IPR011006">
    <property type="entry name" value="CheY-like_superfamily"/>
</dbReference>
<dbReference type="InterPro" id="IPR007492">
    <property type="entry name" value="LytTR_DNA-bd_dom"/>
</dbReference>
<evidence type="ECO:0000313" key="5">
    <source>
        <dbReference type="Proteomes" id="UP000095228"/>
    </source>
</evidence>
<dbReference type="Proteomes" id="UP000095228">
    <property type="component" value="Chromosome"/>
</dbReference>
<name>A0A1D8ASK4_9BACT</name>
<dbReference type="RefSeq" id="WP_069961198.1">
    <property type="nucleotide sequence ID" value="NZ_CP016094.1"/>
</dbReference>
<feature type="modified residue" description="4-aspartylphosphate" evidence="1">
    <location>
        <position position="53"/>
    </location>
</feature>
<gene>
    <name evidence="4" type="primary">lytR_2</name>
    <name evidence="4" type="ORF">Verru16b_00939</name>
</gene>
<dbReference type="PATRIC" id="fig|1838286.3.peg.943"/>
<dbReference type="SMART" id="SM00850">
    <property type="entry name" value="LytTR"/>
    <property type="match status" value="1"/>
</dbReference>
<dbReference type="CDD" id="cd17532">
    <property type="entry name" value="REC_LytTR_AlgR-like"/>
    <property type="match status" value="1"/>
</dbReference>
<dbReference type="InterPro" id="IPR001789">
    <property type="entry name" value="Sig_transdc_resp-reg_receiver"/>
</dbReference>
<dbReference type="SUPFAM" id="SSF52172">
    <property type="entry name" value="CheY-like"/>
    <property type="match status" value="1"/>
</dbReference>
<dbReference type="KEGG" id="obg:Verru16b_00939"/>
<dbReference type="PROSITE" id="PS50930">
    <property type="entry name" value="HTH_LYTTR"/>
    <property type="match status" value="1"/>
</dbReference>
<dbReference type="PANTHER" id="PTHR37299:SF1">
    <property type="entry name" value="STAGE 0 SPORULATION PROTEIN A HOMOLOG"/>
    <property type="match status" value="1"/>
</dbReference>
<keyword evidence="5" id="KW-1185">Reference proteome</keyword>
<feature type="domain" description="Response regulatory" evidence="2">
    <location>
        <begin position="2"/>
        <end position="114"/>
    </location>
</feature>
<dbReference type="SMART" id="SM00448">
    <property type="entry name" value="REC"/>
    <property type="match status" value="1"/>
</dbReference>
<sequence>MKALLIDDERLARNELRRLLAAHPDIEIVGEAVDVEDALEKVAALKPGLLFLDVQMPGADGFSLLERLEPPLPAVIFTTAYDEFAVKAFEFNALDYLLKPVDPNRLIAALERLRARETPTTPGGAPVPTTRLALEDKVFVREGDRCWFVPVKSIRLLESEGNYTRLYFDDQKPQLFRSLTAMEERLDSRHFFRANRKQVINLTWVEGIEPWFSGGLLVKLKGGLKVELSRRQAQDFRERMSL</sequence>
<dbReference type="GO" id="GO:0003677">
    <property type="term" value="F:DNA binding"/>
    <property type="evidence" value="ECO:0007669"/>
    <property type="project" value="InterPro"/>
</dbReference>
<dbReference type="EMBL" id="CP016094">
    <property type="protein sequence ID" value="AOS43881.1"/>
    <property type="molecule type" value="Genomic_DNA"/>
</dbReference>
<evidence type="ECO:0000259" key="2">
    <source>
        <dbReference type="PROSITE" id="PS50110"/>
    </source>
</evidence>
<dbReference type="PANTHER" id="PTHR37299">
    <property type="entry name" value="TRANSCRIPTIONAL REGULATOR-RELATED"/>
    <property type="match status" value="1"/>
</dbReference>
<feature type="domain" description="HTH LytTR-type" evidence="3">
    <location>
        <begin position="149"/>
        <end position="242"/>
    </location>
</feature>
<dbReference type="PROSITE" id="PS50110">
    <property type="entry name" value="RESPONSE_REGULATORY"/>
    <property type="match status" value="1"/>
</dbReference>
<reference evidence="4 5" key="1">
    <citation type="submission" date="2016-06" db="EMBL/GenBank/DDBJ databases">
        <title>Three novel species with peptidoglycan cell walls form the new genus Lacunisphaera gen. nov. in the family Opitutaceae of the verrucomicrobial subdivision 4.</title>
        <authorList>
            <person name="Rast P."/>
            <person name="Gloeckner I."/>
            <person name="Jogler M."/>
            <person name="Boedeker C."/>
            <person name="Jeske O."/>
            <person name="Wiegand S."/>
            <person name="Reinhardt R."/>
            <person name="Schumann P."/>
            <person name="Rohde M."/>
            <person name="Spring S."/>
            <person name="Gloeckner F.O."/>
            <person name="Jogler C."/>
        </authorList>
    </citation>
    <scope>NUCLEOTIDE SEQUENCE [LARGE SCALE GENOMIC DNA]</scope>
    <source>
        <strain evidence="4 5">IG16b</strain>
    </source>
</reference>
<dbReference type="Gene3D" id="3.40.50.2300">
    <property type="match status" value="1"/>
</dbReference>
<dbReference type="OrthoDB" id="236568at2"/>
<dbReference type="AlphaFoldDB" id="A0A1D8ASK4"/>
<accession>A0A1D8ASK4</accession>
<evidence type="ECO:0000259" key="3">
    <source>
        <dbReference type="PROSITE" id="PS50930"/>
    </source>
</evidence>
<keyword evidence="1" id="KW-0597">Phosphoprotein</keyword>
<dbReference type="Gene3D" id="2.40.50.1020">
    <property type="entry name" value="LytTr DNA-binding domain"/>
    <property type="match status" value="1"/>
</dbReference>
<dbReference type="Pfam" id="PF04397">
    <property type="entry name" value="LytTR"/>
    <property type="match status" value="1"/>
</dbReference>